<protein>
    <submittedName>
        <fullName evidence="1">Uncharacterized protein</fullName>
    </submittedName>
</protein>
<accession>A0A4D4JGR9</accession>
<name>A0A4D4JGR9_9PSEU</name>
<dbReference type="OrthoDB" id="3850556at2"/>
<evidence type="ECO:0000313" key="1">
    <source>
        <dbReference type="EMBL" id="GDY33093.1"/>
    </source>
</evidence>
<dbReference type="Proteomes" id="UP000298860">
    <property type="component" value="Unassembled WGS sequence"/>
</dbReference>
<gene>
    <name evidence="1" type="ORF">GTS_47260</name>
</gene>
<comment type="caution">
    <text evidence="1">The sequence shown here is derived from an EMBL/GenBank/DDBJ whole genome shotgun (WGS) entry which is preliminary data.</text>
</comment>
<dbReference type="AlphaFoldDB" id="A0A4D4JGR9"/>
<keyword evidence="2" id="KW-1185">Reference proteome</keyword>
<proteinExistence type="predicted"/>
<dbReference type="RefSeq" id="WP_137816073.1">
    <property type="nucleotide sequence ID" value="NZ_BJFL01000034.1"/>
</dbReference>
<dbReference type="EMBL" id="BJFL01000034">
    <property type="protein sequence ID" value="GDY33093.1"/>
    <property type="molecule type" value="Genomic_DNA"/>
</dbReference>
<sequence length="198" mass="21690">MIQSLTSFTVTAHYGRDDTTFDVRSGDGSGPVARAHKASAFDSRAPYQVLVGPQLDQPAGFVNAFGAWTTERTKIGTVTSERRLLGRKRWQVNQHDLPSLTGEPIGASAVRYRFPFSLVLTNTAADNVLPFKLTFIAPGSDGFVVARSAGVRARFTVTVRDPRLDRRVLLACVIALSLYESADLRQQVADFTANPFKE</sequence>
<evidence type="ECO:0000313" key="2">
    <source>
        <dbReference type="Proteomes" id="UP000298860"/>
    </source>
</evidence>
<organism evidence="1 2">
    <name type="scientific">Gandjariella thermophila</name>
    <dbReference type="NCBI Taxonomy" id="1931992"/>
    <lineage>
        <taxon>Bacteria</taxon>
        <taxon>Bacillati</taxon>
        <taxon>Actinomycetota</taxon>
        <taxon>Actinomycetes</taxon>
        <taxon>Pseudonocardiales</taxon>
        <taxon>Pseudonocardiaceae</taxon>
        <taxon>Gandjariella</taxon>
    </lineage>
</organism>
<reference evidence="2" key="1">
    <citation type="submission" date="2019-04" db="EMBL/GenBank/DDBJ databases">
        <title>Draft genome sequence of Pseudonocardiaceae bacterium SL3-2-4.</title>
        <authorList>
            <person name="Ningsih F."/>
            <person name="Yokota A."/>
            <person name="Sakai Y."/>
            <person name="Nanatani K."/>
            <person name="Yabe S."/>
            <person name="Oetari A."/>
            <person name="Sjamsuridzal W."/>
        </authorList>
    </citation>
    <scope>NUCLEOTIDE SEQUENCE [LARGE SCALE GENOMIC DNA]</scope>
    <source>
        <strain evidence="2">SL3-2-4</strain>
    </source>
</reference>